<feature type="region of interest" description="Disordered" evidence="2">
    <location>
        <begin position="1168"/>
        <end position="1194"/>
    </location>
</feature>
<evidence type="ECO:0000313" key="4">
    <source>
        <dbReference type="Ensembl" id="ENSRROP00000022452.1"/>
    </source>
</evidence>
<keyword evidence="5" id="KW-1185">Reference proteome</keyword>
<dbReference type="Proteomes" id="UP000233200">
    <property type="component" value="Unplaced"/>
</dbReference>
<feature type="region of interest" description="Disordered" evidence="2">
    <location>
        <begin position="1446"/>
        <end position="1536"/>
    </location>
</feature>
<proteinExistence type="predicted"/>
<evidence type="ECO:0000256" key="1">
    <source>
        <dbReference type="ARBA" id="ARBA00022553"/>
    </source>
</evidence>
<dbReference type="GeneTree" id="ENSGT00950000183161"/>
<feature type="compositionally biased region" description="Low complexity" evidence="2">
    <location>
        <begin position="1399"/>
        <end position="1412"/>
    </location>
</feature>
<reference evidence="4" key="1">
    <citation type="submission" date="2025-08" db="UniProtKB">
        <authorList>
            <consortium name="Ensembl"/>
        </authorList>
    </citation>
    <scope>IDENTIFICATION</scope>
</reference>
<feature type="region of interest" description="Disordered" evidence="2">
    <location>
        <begin position="778"/>
        <end position="797"/>
    </location>
</feature>
<feature type="compositionally biased region" description="Basic and acidic residues" evidence="2">
    <location>
        <begin position="1053"/>
        <end position="1065"/>
    </location>
</feature>
<feature type="compositionally biased region" description="Polar residues" evidence="2">
    <location>
        <begin position="1172"/>
        <end position="1182"/>
    </location>
</feature>
<dbReference type="PANTHER" id="PTHR14038">
    <property type="entry name" value="BAT2 HLA-B-ASSOCIATED TRANSCRIPT 2"/>
    <property type="match status" value="1"/>
</dbReference>
<feature type="compositionally biased region" description="Basic and acidic residues" evidence="2">
    <location>
        <begin position="502"/>
        <end position="522"/>
    </location>
</feature>
<dbReference type="GO" id="GO:0030154">
    <property type="term" value="P:cell differentiation"/>
    <property type="evidence" value="ECO:0007669"/>
    <property type="project" value="TreeGrafter"/>
</dbReference>
<feature type="compositionally biased region" description="Polar residues" evidence="2">
    <location>
        <begin position="468"/>
        <end position="479"/>
    </location>
</feature>
<sequence>MSDRLGQITKGKDGKSKYSTLSLFDKYKGKSVDAIRSSVIPRHGLQSLGKVAAARRMPPPANLPSLKSENKGNDPNIVIVPKDGTGWANKQDQQDPKSSSATASQPPESLPQPGSQKSVSNLQKPTQSISQENTNSVPGGPKSWAQLNGKPVGHEGGLRGSSRLLSFSPEEFPTLKAAGGQDKAGKEKGVLDLSYGPGPSLRPQNVTSWREGGGRHIISATSLSTSPTELGSRNSSTGDGAPSSACTSDSKDPSLRPAQPVRKGASQFMGNVYHPPTYHDMLPAFMCSPKSSENQGTVERGSFPLPQLRLEPRVPFRQFQMNDQDGKENRLGVSRPLRPLRQLVERAPRPTIINAENLKGLDDLDADADDGWAGLHEEVDYSEKLKFSDDEEEEEVVKDGRPKWNSWDPRRQRQLSMSSADSADAKRTQEEGKDWAEAVGASRVVRKAPDPQPPSRKLHGWTPGPDYQKSSVGSMFRQQSIEDKEDKPSPRQKFIQSEMSEAVERARKRREEEERRAREERLAACAAKLKQLDQKCKQQARKAGEARKQAEKEVPRSPSDEKASPQENGPALRKGSPEFPAQETPTTFPEEAPTASPAMAQSSSSEEEAREAGSPAQEFKYQKSLPPRFQRQQQQQQQEQLYKMQHWQPVYPPPSHPQRTFYPHHPQMLGFDPRWMMMPSYMDPRITPTRTPVDFYPSALHPSGLMKPMMPQESLSGTGCRSEDQNCVPPLQERKVTPIDSPPVWSPEGYMALQSKGYPLTHPKSSDTLAMDMRVRSPDEALPGGLSGCSSGSGHSPYALERAAHASADLPEASSKKAEKEAKLAAPRASEQGEAMKQFDLNYGSAIIENCGSSPGEESEVGSMVGEGFIEVLTKKQRRLLEEERRKKEQAVQVPVKGRGLSSRIPPRFAKKQNNLCLEQGDVTVPGSSLGTEIWESSSQALPVQAPANDSWRKAVTAFSSTETGSAEQGFKSSQGDSGVDLSAESRESSATSSQRSSPYGTLKPEEMSGPGLAEPKADRHKEQAPKPSEQKDSEQGSGQSKEHRPGPIGNERSLKNRKGSEGAERLQGAVVPPVNGVEIHVDSVLPVPPIEFGVNPKDSDFSLPPGSASGPAGSPVVKLQDALASNAGLTQSIPILRRDHHIQRAIGLSPMSFPTADLTLKMESARKAWENSPSLPEQSSPGGAGSGIQPASSVGASSGVNYSSFGGVSMPPMPVASVAPSASMPGSHLPPLYLDGHVFASQPRLVPQTIPQQQSYQQAAAAQQIPISLHTSLQAQAQLGLRGGLPVSQSQEIFSSLQPFRSQVYMHPSLSPPSTMILSGGTALKPPYSAFPGMQPLEMVKPQSGSPYQPMSGNQALVYEGQLGQAAGLGASQMLDSQLPQLTMPLPRYGSGQQPLILPQSIQLPPGQSLSVGAPRRIPPPGSQPPVLNTSREPSQMEMKGFHFADGKQNVPSGGPVPSPQTYRPSSASPSGKPSGSAVNMGSVQGHYVQQAKQRVDEKPSLGAVKLQEAPSAASQMKRTGAIKPRAVKVEESKA</sequence>
<evidence type="ECO:0000256" key="2">
    <source>
        <dbReference type="SAM" id="MobiDB-lite"/>
    </source>
</evidence>
<dbReference type="Pfam" id="PF07001">
    <property type="entry name" value="BAT2_N"/>
    <property type="match status" value="1"/>
</dbReference>
<dbReference type="PANTHER" id="PTHR14038:SF4">
    <property type="entry name" value="PROTEIN PRRC2B"/>
    <property type="match status" value="1"/>
</dbReference>
<feature type="domain" description="BAT2 N-terminal" evidence="3">
    <location>
        <begin position="1"/>
        <end position="188"/>
    </location>
</feature>
<evidence type="ECO:0000259" key="3">
    <source>
        <dbReference type="Pfam" id="PF07001"/>
    </source>
</evidence>
<dbReference type="Ensembl" id="ENSRROT00000046649.1">
    <property type="protein sequence ID" value="ENSRROP00000022452.1"/>
    <property type="gene ID" value="ENSRROG00000035029.1"/>
</dbReference>
<protein>
    <submittedName>
        <fullName evidence="4">Proline rich coiled-coil 2B</fullName>
    </submittedName>
</protein>
<feature type="region of interest" description="Disordered" evidence="2">
    <location>
        <begin position="957"/>
        <end position="1070"/>
    </location>
</feature>
<evidence type="ECO:0000313" key="5">
    <source>
        <dbReference type="Proteomes" id="UP000233200"/>
    </source>
</evidence>
<feature type="compositionally biased region" description="Polar residues" evidence="2">
    <location>
        <begin position="219"/>
        <end position="248"/>
    </location>
</feature>
<feature type="region of interest" description="Disordered" evidence="2">
    <location>
        <begin position="1399"/>
        <end position="1433"/>
    </location>
</feature>
<dbReference type="InterPro" id="IPR033184">
    <property type="entry name" value="PRRC2"/>
</dbReference>
<feature type="compositionally biased region" description="Low complexity" evidence="2">
    <location>
        <begin position="1466"/>
        <end position="1479"/>
    </location>
</feature>
<feature type="compositionally biased region" description="Low complexity" evidence="2">
    <location>
        <begin position="630"/>
        <end position="640"/>
    </location>
</feature>
<feature type="region of interest" description="Disordered" evidence="2">
    <location>
        <begin position="49"/>
        <end position="269"/>
    </location>
</feature>
<feature type="compositionally biased region" description="Polar residues" evidence="2">
    <location>
        <begin position="958"/>
        <end position="977"/>
    </location>
</feature>
<organism evidence="4 5">
    <name type="scientific">Rhinopithecus roxellana</name>
    <name type="common">Golden snub-nosed monkey</name>
    <name type="synonym">Pygathrix roxellana</name>
    <dbReference type="NCBI Taxonomy" id="61622"/>
    <lineage>
        <taxon>Eukaryota</taxon>
        <taxon>Metazoa</taxon>
        <taxon>Chordata</taxon>
        <taxon>Craniata</taxon>
        <taxon>Vertebrata</taxon>
        <taxon>Euteleostomi</taxon>
        <taxon>Mammalia</taxon>
        <taxon>Eutheria</taxon>
        <taxon>Euarchontoglires</taxon>
        <taxon>Primates</taxon>
        <taxon>Haplorrhini</taxon>
        <taxon>Catarrhini</taxon>
        <taxon>Cercopithecidae</taxon>
        <taxon>Colobinae</taxon>
        <taxon>Rhinopithecus</taxon>
    </lineage>
</organism>
<name>A0A2K6Q0Z6_RHIRO</name>
<feature type="compositionally biased region" description="Basic and acidic residues" evidence="2">
    <location>
        <begin position="423"/>
        <end position="436"/>
    </location>
</feature>
<accession>A0A2K6Q0Z6</accession>
<keyword evidence="1" id="KW-0597">Phosphoprotein</keyword>
<gene>
    <name evidence="4" type="primary">PRRC2B</name>
</gene>
<feature type="compositionally biased region" description="Basic and acidic residues" evidence="2">
    <location>
        <begin position="480"/>
        <end position="489"/>
    </location>
</feature>
<feature type="compositionally biased region" description="Basic and acidic residues" evidence="2">
    <location>
        <begin position="1016"/>
        <end position="1046"/>
    </location>
</feature>
<feature type="compositionally biased region" description="Low complexity" evidence="2">
    <location>
        <begin position="989"/>
        <end position="998"/>
    </location>
</feature>
<feature type="compositionally biased region" description="Low complexity" evidence="2">
    <location>
        <begin position="577"/>
        <end position="604"/>
    </location>
</feature>
<feature type="region of interest" description="Disordered" evidence="2">
    <location>
        <begin position="386"/>
        <end position="641"/>
    </location>
</feature>
<dbReference type="InterPro" id="IPR009738">
    <property type="entry name" value="BAT2_N"/>
</dbReference>
<feature type="region of interest" description="Disordered" evidence="2">
    <location>
        <begin position="806"/>
        <end position="832"/>
    </location>
</feature>
<feature type="compositionally biased region" description="Polar residues" evidence="2">
    <location>
        <begin position="88"/>
        <end position="137"/>
    </location>
</feature>
<feature type="compositionally biased region" description="Basic and acidic residues" evidence="2">
    <location>
        <begin position="814"/>
        <end position="823"/>
    </location>
</feature>
<feature type="compositionally biased region" description="Basic and acidic residues" evidence="2">
    <location>
        <begin position="530"/>
        <end position="564"/>
    </location>
</feature>
<reference evidence="4" key="2">
    <citation type="submission" date="2025-09" db="UniProtKB">
        <authorList>
            <consortium name="Ensembl"/>
        </authorList>
    </citation>
    <scope>IDENTIFICATION</scope>
</reference>